<sequence length="72" mass="7763">MALRTHRPTPTAGRRGTRASLPHHSSDPHMCPSGPRTPPLGGGTTPATRPPPPRTAVAQSRRCPPWPRPSWC</sequence>
<dbReference type="EMBL" id="RJMB01000001">
    <property type="protein sequence ID" value="RNL87391.1"/>
    <property type="molecule type" value="Genomic_DNA"/>
</dbReference>
<gene>
    <name evidence="2" type="ORF">EFW17_00775</name>
</gene>
<name>A0A3N0EHU9_9ACTN</name>
<accession>A0A3N0EHU9</accession>
<organism evidence="2 3">
    <name type="scientific">Halostreptopolyspora alba</name>
    <dbReference type="NCBI Taxonomy" id="2487137"/>
    <lineage>
        <taxon>Bacteria</taxon>
        <taxon>Bacillati</taxon>
        <taxon>Actinomycetota</taxon>
        <taxon>Actinomycetes</taxon>
        <taxon>Streptosporangiales</taxon>
        <taxon>Nocardiopsidaceae</taxon>
        <taxon>Halostreptopolyspora</taxon>
    </lineage>
</organism>
<protein>
    <submittedName>
        <fullName evidence="2">Uncharacterized protein</fullName>
    </submittedName>
</protein>
<comment type="caution">
    <text evidence="2">The sequence shown here is derived from an EMBL/GenBank/DDBJ whole genome shotgun (WGS) entry which is preliminary data.</text>
</comment>
<dbReference type="AlphaFoldDB" id="A0A3N0EHU9"/>
<feature type="region of interest" description="Disordered" evidence="1">
    <location>
        <begin position="1"/>
        <end position="72"/>
    </location>
</feature>
<dbReference type="Proteomes" id="UP000269198">
    <property type="component" value="Unassembled WGS sequence"/>
</dbReference>
<evidence type="ECO:0000313" key="3">
    <source>
        <dbReference type="Proteomes" id="UP000269198"/>
    </source>
</evidence>
<keyword evidence="3" id="KW-1185">Reference proteome</keyword>
<evidence type="ECO:0000313" key="2">
    <source>
        <dbReference type="EMBL" id="RNL87391.1"/>
    </source>
</evidence>
<evidence type="ECO:0000256" key="1">
    <source>
        <dbReference type="SAM" id="MobiDB-lite"/>
    </source>
</evidence>
<proteinExistence type="predicted"/>
<reference evidence="2 3" key="1">
    <citation type="submission" date="2018-11" db="EMBL/GenBank/DDBJ databases">
        <title>The genome draft of YIM 96095.</title>
        <authorList>
            <person name="Tang S.-K."/>
            <person name="Chunyu W.-X."/>
            <person name="Feng Y.-Z."/>
        </authorList>
    </citation>
    <scope>NUCLEOTIDE SEQUENCE [LARGE SCALE GENOMIC DNA]</scope>
    <source>
        <strain evidence="2 3">YIM 96095</strain>
    </source>
</reference>